<dbReference type="GO" id="GO:0071897">
    <property type="term" value="P:DNA biosynthetic process"/>
    <property type="evidence" value="ECO:0007669"/>
    <property type="project" value="UniProtKB-ARBA"/>
</dbReference>
<name>A0A232F9R9_9HYME</name>
<dbReference type="Gene3D" id="3.10.10.10">
    <property type="entry name" value="HIV Type 1 Reverse Transcriptase, subunit A, domain 1"/>
    <property type="match status" value="1"/>
</dbReference>
<dbReference type="PANTHER" id="PTHR24559:SF444">
    <property type="entry name" value="REVERSE TRANSCRIPTASE DOMAIN-CONTAINING PROTEIN"/>
    <property type="match status" value="1"/>
</dbReference>
<dbReference type="STRING" id="543379.A0A232F9R9"/>
<accession>A0A232F9R9</accession>
<feature type="domain" description="Reverse transcriptase" evidence="1">
    <location>
        <begin position="85"/>
        <end position="272"/>
    </location>
</feature>
<dbReference type="PANTHER" id="PTHR24559">
    <property type="entry name" value="TRANSPOSON TY3-I GAG-POL POLYPROTEIN"/>
    <property type="match status" value="1"/>
</dbReference>
<organism evidence="2 3">
    <name type="scientific">Trichomalopsis sarcophagae</name>
    <dbReference type="NCBI Taxonomy" id="543379"/>
    <lineage>
        <taxon>Eukaryota</taxon>
        <taxon>Metazoa</taxon>
        <taxon>Ecdysozoa</taxon>
        <taxon>Arthropoda</taxon>
        <taxon>Hexapoda</taxon>
        <taxon>Insecta</taxon>
        <taxon>Pterygota</taxon>
        <taxon>Neoptera</taxon>
        <taxon>Endopterygota</taxon>
        <taxon>Hymenoptera</taxon>
        <taxon>Apocrita</taxon>
        <taxon>Proctotrupomorpha</taxon>
        <taxon>Chalcidoidea</taxon>
        <taxon>Pteromalidae</taxon>
        <taxon>Pteromalinae</taxon>
        <taxon>Trichomalopsis</taxon>
    </lineage>
</organism>
<dbReference type="InterPro" id="IPR043128">
    <property type="entry name" value="Rev_trsase/Diguanyl_cyclase"/>
</dbReference>
<gene>
    <name evidence="2" type="ORF">TSAR_015091</name>
</gene>
<dbReference type="CDD" id="cd01647">
    <property type="entry name" value="RT_LTR"/>
    <property type="match status" value="1"/>
</dbReference>
<keyword evidence="3" id="KW-1185">Reference proteome</keyword>
<dbReference type="InterPro" id="IPR053134">
    <property type="entry name" value="RNA-dir_DNA_polymerase"/>
</dbReference>
<sequence length="272" mass="30827">MAQMLTQELLSFASLGIKAITEEQRLEIDDLMKELLPDPFCEQLGCTGLIYHDIDVGIARPIKQWCYLASKILEDGMHEQVHKMLLSGIIKRSKSNWSSPVVMVRKSYGSFRFCVDYEKVNAVSKIAAYPLRYVDMILRKIQHARYVTALDCSGAFLQIPLTERSIPITAFTVPGLGLFEFVSMPYGLSGRPATFQMLADKLITPKIEPVAYAYLDDIIIATVTFSDHIEWLTFILKRINEAGLTINHKKSKICMSQELRLSVIERECLSVI</sequence>
<dbReference type="Pfam" id="PF00078">
    <property type="entry name" value="RVT_1"/>
    <property type="match status" value="1"/>
</dbReference>
<dbReference type="AlphaFoldDB" id="A0A232F9R9"/>
<evidence type="ECO:0000259" key="1">
    <source>
        <dbReference type="PROSITE" id="PS50878"/>
    </source>
</evidence>
<dbReference type="Proteomes" id="UP000215335">
    <property type="component" value="Unassembled WGS sequence"/>
</dbReference>
<comment type="caution">
    <text evidence="2">The sequence shown here is derived from an EMBL/GenBank/DDBJ whole genome shotgun (WGS) entry which is preliminary data.</text>
</comment>
<dbReference type="InterPro" id="IPR000477">
    <property type="entry name" value="RT_dom"/>
</dbReference>
<dbReference type="SUPFAM" id="SSF56672">
    <property type="entry name" value="DNA/RNA polymerases"/>
    <property type="match status" value="1"/>
</dbReference>
<dbReference type="PROSITE" id="PS50878">
    <property type="entry name" value="RT_POL"/>
    <property type="match status" value="1"/>
</dbReference>
<reference evidence="2 3" key="1">
    <citation type="journal article" date="2017" name="Curr. Biol.">
        <title>The Evolution of Venom by Co-option of Single-Copy Genes.</title>
        <authorList>
            <person name="Martinson E.O."/>
            <person name="Mrinalini"/>
            <person name="Kelkar Y.D."/>
            <person name="Chang C.H."/>
            <person name="Werren J.H."/>
        </authorList>
    </citation>
    <scope>NUCLEOTIDE SEQUENCE [LARGE SCALE GENOMIC DNA]</scope>
    <source>
        <strain evidence="2 3">Alberta</strain>
        <tissue evidence="2">Whole body</tissue>
    </source>
</reference>
<evidence type="ECO:0000313" key="2">
    <source>
        <dbReference type="EMBL" id="OXU27352.1"/>
    </source>
</evidence>
<dbReference type="Gene3D" id="3.30.70.270">
    <property type="match status" value="1"/>
</dbReference>
<protein>
    <recommendedName>
        <fullName evidence="1">Reverse transcriptase domain-containing protein</fullName>
    </recommendedName>
</protein>
<dbReference type="OrthoDB" id="7701233at2759"/>
<evidence type="ECO:0000313" key="3">
    <source>
        <dbReference type="Proteomes" id="UP000215335"/>
    </source>
</evidence>
<proteinExistence type="predicted"/>
<dbReference type="EMBL" id="NNAY01000621">
    <property type="protein sequence ID" value="OXU27352.1"/>
    <property type="molecule type" value="Genomic_DNA"/>
</dbReference>
<dbReference type="InterPro" id="IPR043502">
    <property type="entry name" value="DNA/RNA_pol_sf"/>
</dbReference>